<evidence type="ECO:0000313" key="2">
    <source>
        <dbReference type="Proteomes" id="UP001055811"/>
    </source>
</evidence>
<comment type="caution">
    <text evidence="1">The sequence shown here is derived from an EMBL/GenBank/DDBJ whole genome shotgun (WGS) entry which is preliminary data.</text>
</comment>
<evidence type="ECO:0000313" key="1">
    <source>
        <dbReference type="EMBL" id="KAI3767096.1"/>
    </source>
</evidence>
<sequence length="151" mass="16928">MNLLCAEPLFIQGHVPMMPNDNYTKALNTSSNKGKLLHLYLPPRVQMVKSLLQNAKEEQEEFITFSTPMVQSCNISPSKSCKMCTRVLVQQYNLRSADSYIDETSLHDLNNVDGRADEIVEPMVDRSGVTDESLDNEDESGAVECMHITTS</sequence>
<dbReference type="Proteomes" id="UP001055811">
    <property type="component" value="Linkage Group LG03"/>
</dbReference>
<proteinExistence type="predicted"/>
<protein>
    <submittedName>
        <fullName evidence="1">Uncharacterized protein</fullName>
    </submittedName>
</protein>
<dbReference type="EMBL" id="CM042011">
    <property type="protein sequence ID" value="KAI3767096.1"/>
    <property type="molecule type" value="Genomic_DNA"/>
</dbReference>
<keyword evidence="2" id="KW-1185">Reference proteome</keyword>
<name>A0ACB9F8U9_CICIN</name>
<accession>A0ACB9F8U9</accession>
<reference evidence="1 2" key="2">
    <citation type="journal article" date="2022" name="Mol. Ecol. Resour.">
        <title>The genomes of chicory, endive, great burdock and yacon provide insights into Asteraceae paleo-polyploidization history and plant inulin production.</title>
        <authorList>
            <person name="Fan W."/>
            <person name="Wang S."/>
            <person name="Wang H."/>
            <person name="Wang A."/>
            <person name="Jiang F."/>
            <person name="Liu H."/>
            <person name="Zhao H."/>
            <person name="Xu D."/>
            <person name="Zhang Y."/>
        </authorList>
    </citation>
    <scope>NUCLEOTIDE SEQUENCE [LARGE SCALE GENOMIC DNA]</scope>
    <source>
        <strain evidence="2">cv. Punajuju</strain>
        <tissue evidence="1">Leaves</tissue>
    </source>
</reference>
<gene>
    <name evidence="1" type="ORF">L2E82_17182</name>
</gene>
<reference evidence="2" key="1">
    <citation type="journal article" date="2022" name="Mol. Ecol. Resour.">
        <title>The genomes of chicory, endive, great burdock and yacon provide insights into Asteraceae palaeo-polyploidization history and plant inulin production.</title>
        <authorList>
            <person name="Fan W."/>
            <person name="Wang S."/>
            <person name="Wang H."/>
            <person name="Wang A."/>
            <person name="Jiang F."/>
            <person name="Liu H."/>
            <person name="Zhao H."/>
            <person name="Xu D."/>
            <person name="Zhang Y."/>
        </authorList>
    </citation>
    <scope>NUCLEOTIDE SEQUENCE [LARGE SCALE GENOMIC DNA]</scope>
    <source>
        <strain evidence="2">cv. Punajuju</strain>
    </source>
</reference>
<organism evidence="1 2">
    <name type="scientific">Cichorium intybus</name>
    <name type="common">Chicory</name>
    <dbReference type="NCBI Taxonomy" id="13427"/>
    <lineage>
        <taxon>Eukaryota</taxon>
        <taxon>Viridiplantae</taxon>
        <taxon>Streptophyta</taxon>
        <taxon>Embryophyta</taxon>
        <taxon>Tracheophyta</taxon>
        <taxon>Spermatophyta</taxon>
        <taxon>Magnoliopsida</taxon>
        <taxon>eudicotyledons</taxon>
        <taxon>Gunneridae</taxon>
        <taxon>Pentapetalae</taxon>
        <taxon>asterids</taxon>
        <taxon>campanulids</taxon>
        <taxon>Asterales</taxon>
        <taxon>Asteraceae</taxon>
        <taxon>Cichorioideae</taxon>
        <taxon>Cichorieae</taxon>
        <taxon>Cichoriinae</taxon>
        <taxon>Cichorium</taxon>
    </lineage>
</organism>